<feature type="compositionally biased region" description="Polar residues" evidence="10">
    <location>
        <begin position="76"/>
        <end position="88"/>
    </location>
</feature>
<keyword evidence="6 7" id="KW-0539">Nucleus</keyword>
<evidence type="ECO:0000256" key="1">
    <source>
        <dbReference type="ARBA" id="ARBA00004123"/>
    </source>
</evidence>
<comment type="similarity">
    <text evidence="2 9">Belongs to the Antp homeobox family.</text>
</comment>
<feature type="region of interest" description="Disordered" evidence="10">
    <location>
        <begin position="215"/>
        <end position="248"/>
    </location>
</feature>
<dbReference type="PANTHER" id="PTHR45659">
    <property type="entry name" value="HOMEOBOX PROTEIN HOX"/>
    <property type="match status" value="1"/>
</dbReference>
<name>A0A7R8WXK5_9CRUS</name>
<evidence type="ECO:0000256" key="6">
    <source>
        <dbReference type="ARBA" id="ARBA00023242"/>
    </source>
</evidence>
<dbReference type="AlphaFoldDB" id="A0A7R8WXK5"/>
<dbReference type="InterPro" id="IPR050296">
    <property type="entry name" value="Antp_homeobox"/>
</dbReference>
<evidence type="ECO:0000256" key="7">
    <source>
        <dbReference type="PROSITE-ProRule" id="PRU00108"/>
    </source>
</evidence>
<dbReference type="GO" id="GO:0000122">
    <property type="term" value="P:negative regulation of transcription by RNA polymerase II"/>
    <property type="evidence" value="ECO:0007669"/>
    <property type="project" value="TreeGrafter"/>
</dbReference>
<reference evidence="12" key="1">
    <citation type="submission" date="2020-11" db="EMBL/GenBank/DDBJ databases">
        <authorList>
            <person name="Tran Van P."/>
        </authorList>
    </citation>
    <scope>NUCLEOTIDE SEQUENCE</scope>
</reference>
<dbReference type="InterPro" id="IPR020479">
    <property type="entry name" value="HD_metazoa"/>
</dbReference>
<dbReference type="Gene3D" id="1.10.10.60">
    <property type="entry name" value="Homeodomain-like"/>
    <property type="match status" value="1"/>
</dbReference>
<dbReference type="GO" id="GO:0009952">
    <property type="term" value="P:anterior/posterior pattern specification"/>
    <property type="evidence" value="ECO:0007669"/>
    <property type="project" value="TreeGrafter"/>
</dbReference>
<protein>
    <recommendedName>
        <fullName evidence="11">Homeobox domain-containing protein</fullName>
    </recommendedName>
</protein>
<dbReference type="FunFam" id="1.10.10.60:FF:000193">
    <property type="entry name" value="Ultrabithorax, isoform C"/>
    <property type="match status" value="1"/>
</dbReference>
<evidence type="ECO:0000256" key="10">
    <source>
        <dbReference type="SAM" id="MobiDB-lite"/>
    </source>
</evidence>
<dbReference type="PRINTS" id="PR00024">
    <property type="entry name" value="HOMEOBOX"/>
</dbReference>
<feature type="DNA-binding region" description="Homeobox" evidence="7">
    <location>
        <begin position="156"/>
        <end position="215"/>
    </location>
</feature>
<evidence type="ECO:0000256" key="5">
    <source>
        <dbReference type="ARBA" id="ARBA00023155"/>
    </source>
</evidence>
<dbReference type="GO" id="GO:0005634">
    <property type="term" value="C:nucleus"/>
    <property type="evidence" value="ECO:0007669"/>
    <property type="project" value="UniProtKB-SubCell"/>
</dbReference>
<dbReference type="PRINTS" id="PR00031">
    <property type="entry name" value="HTHREPRESSR"/>
</dbReference>
<dbReference type="SMART" id="SM00389">
    <property type="entry name" value="HOX"/>
    <property type="match status" value="1"/>
</dbReference>
<keyword evidence="13" id="KW-1185">Reference proteome</keyword>
<dbReference type="GO" id="GO:0000981">
    <property type="term" value="F:DNA-binding transcription factor activity, RNA polymerase II-specific"/>
    <property type="evidence" value="ECO:0007669"/>
    <property type="project" value="InterPro"/>
</dbReference>
<dbReference type="InterPro" id="IPR017970">
    <property type="entry name" value="Homeobox_CS"/>
</dbReference>
<dbReference type="GO" id="GO:0000978">
    <property type="term" value="F:RNA polymerase II cis-regulatory region sequence-specific DNA binding"/>
    <property type="evidence" value="ECO:0007669"/>
    <property type="project" value="TreeGrafter"/>
</dbReference>
<evidence type="ECO:0000256" key="9">
    <source>
        <dbReference type="RuleBase" id="RU004442"/>
    </source>
</evidence>
<comment type="subcellular location">
    <subcellularLocation>
        <location evidence="1 7 8">Nucleus</location>
    </subcellularLocation>
</comment>
<proteinExistence type="inferred from homology"/>
<dbReference type="PROSITE" id="PS00027">
    <property type="entry name" value="HOMEOBOX_1"/>
    <property type="match status" value="1"/>
</dbReference>
<dbReference type="EMBL" id="CAJPEV010000007">
    <property type="protein sequence ID" value="CAG0878592.1"/>
    <property type="molecule type" value="Genomic_DNA"/>
</dbReference>
<dbReference type="Pfam" id="PF00046">
    <property type="entry name" value="Homeodomain"/>
    <property type="match status" value="1"/>
</dbReference>
<dbReference type="InterPro" id="IPR001356">
    <property type="entry name" value="HD"/>
</dbReference>
<sequence>MTSYFSATPSPQPSWHRSPMTTNGYYHHHGSPDGGTTGQASYPFPRYPYMSAQKPCYQQQAPVSELQQQQQPASQTYENPQQYFSGNPSPEKVEVNCKPFPQVTNSSFPPNTIPDPTQLAALHHHQNFDVAAAFMQKAPSYYPWMKTCSEANAGGTKRTRQTYTRYQTLELEKEFHFNRYLTRRRRIEIAHALGLTERQIKIWFQNRRMKAKKETKLGTLHALPESTSHSDPIKDEMHSTTPPTPGPG</sequence>
<accession>A0A7R8WXK5</accession>
<keyword evidence="4 7" id="KW-0238">DNA-binding</keyword>
<dbReference type="EMBL" id="LR899524">
    <property type="protein sequence ID" value="CAD7240078.1"/>
    <property type="molecule type" value="Genomic_DNA"/>
</dbReference>
<evidence type="ECO:0000313" key="13">
    <source>
        <dbReference type="Proteomes" id="UP000677054"/>
    </source>
</evidence>
<feature type="compositionally biased region" description="Low complexity" evidence="10">
    <location>
        <begin position="60"/>
        <end position="75"/>
    </location>
</feature>
<evidence type="ECO:0000256" key="4">
    <source>
        <dbReference type="ARBA" id="ARBA00023125"/>
    </source>
</evidence>
<feature type="compositionally biased region" description="Polar residues" evidence="10">
    <location>
        <begin position="1"/>
        <end position="24"/>
    </location>
</feature>
<evidence type="ECO:0000259" key="11">
    <source>
        <dbReference type="PROSITE" id="PS50071"/>
    </source>
</evidence>
<evidence type="ECO:0000256" key="2">
    <source>
        <dbReference type="ARBA" id="ARBA00009107"/>
    </source>
</evidence>
<dbReference type="InterPro" id="IPR000047">
    <property type="entry name" value="HTH_motif"/>
</dbReference>
<dbReference type="InterPro" id="IPR009057">
    <property type="entry name" value="Homeodomain-like_sf"/>
</dbReference>
<dbReference type="OrthoDB" id="6159439at2759"/>
<evidence type="ECO:0000256" key="3">
    <source>
        <dbReference type="ARBA" id="ARBA00022473"/>
    </source>
</evidence>
<dbReference type="PRINTS" id="PR00025">
    <property type="entry name" value="ANTENNAPEDIA"/>
</dbReference>
<feature type="region of interest" description="Disordered" evidence="10">
    <location>
        <begin position="60"/>
        <end position="91"/>
    </location>
</feature>
<keyword evidence="3" id="KW-0217">Developmental protein</keyword>
<keyword evidence="5 7" id="KW-0371">Homeobox</keyword>
<dbReference type="Proteomes" id="UP000677054">
    <property type="component" value="Unassembled WGS sequence"/>
</dbReference>
<dbReference type="InterPro" id="IPR017995">
    <property type="entry name" value="Homeobox_antennapedia"/>
</dbReference>
<evidence type="ECO:0000256" key="8">
    <source>
        <dbReference type="RuleBase" id="RU000682"/>
    </source>
</evidence>
<feature type="domain" description="Homeobox" evidence="11">
    <location>
        <begin position="154"/>
        <end position="214"/>
    </location>
</feature>
<gene>
    <name evidence="12" type="ORF">DSTB1V02_LOCUS115</name>
</gene>
<dbReference type="CDD" id="cd00086">
    <property type="entry name" value="homeodomain"/>
    <property type="match status" value="1"/>
</dbReference>
<organism evidence="12">
    <name type="scientific">Darwinula stevensoni</name>
    <dbReference type="NCBI Taxonomy" id="69355"/>
    <lineage>
        <taxon>Eukaryota</taxon>
        <taxon>Metazoa</taxon>
        <taxon>Ecdysozoa</taxon>
        <taxon>Arthropoda</taxon>
        <taxon>Crustacea</taxon>
        <taxon>Oligostraca</taxon>
        <taxon>Ostracoda</taxon>
        <taxon>Podocopa</taxon>
        <taxon>Podocopida</taxon>
        <taxon>Darwinulocopina</taxon>
        <taxon>Darwinuloidea</taxon>
        <taxon>Darwinulidae</taxon>
        <taxon>Darwinula</taxon>
    </lineage>
</organism>
<dbReference type="PANTHER" id="PTHR45659:SF4">
    <property type="entry name" value="HOMEOBOX PROTEIN ABDOMINAL-A"/>
    <property type="match status" value="1"/>
</dbReference>
<dbReference type="PROSITE" id="PS50071">
    <property type="entry name" value="HOMEOBOX_2"/>
    <property type="match status" value="1"/>
</dbReference>
<feature type="region of interest" description="Disordered" evidence="10">
    <location>
        <begin position="1"/>
        <end position="44"/>
    </location>
</feature>
<evidence type="ECO:0000313" key="12">
    <source>
        <dbReference type="EMBL" id="CAD7240078.1"/>
    </source>
</evidence>
<dbReference type="SUPFAM" id="SSF46689">
    <property type="entry name" value="Homeodomain-like"/>
    <property type="match status" value="1"/>
</dbReference>